<comment type="subcellular location">
    <subcellularLocation>
        <location evidence="1">Cell membrane</location>
        <topology evidence="1">Multi-pass membrane protein</topology>
    </subcellularLocation>
</comment>
<feature type="transmembrane region" description="Helical" evidence="7">
    <location>
        <begin position="329"/>
        <end position="356"/>
    </location>
</feature>
<dbReference type="PANTHER" id="PTHR30572:SF4">
    <property type="entry name" value="ABC TRANSPORTER PERMEASE YTRF"/>
    <property type="match status" value="1"/>
</dbReference>
<dbReference type="GO" id="GO:0022857">
    <property type="term" value="F:transmembrane transporter activity"/>
    <property type="evidence" value="ECO:0007669"/>
    <property type="project" value="TreeGrafter"/>
</dbReference>
<keyword evidence="5 7" id="KW-0472">Membrane</keyword>
<keyword evidence="2" id="KW-1003">Cell membrane</keyword>
<proteinExistence type="inferred from homology"/>
<sequence>MLDLDKWQEIFITIRKNKLRTFLTVFGIGWGIFMIIILLGAGKGLQNGVERDFSAWATNSGFFWSERTTISYGGFQPGRNVTFTNEDTEILRKKIGGLSYLAPRNRLRGAGNNVIYNNKTGNFSIYGDFPGYSKIQLVDIAAGRFINDKDIAEDRKVAVIGRNIKDVLFEDENPIGKYIKISGVNFLVVGLFDSRRTGEQADRDTQTIYLPFTTFQKAFNYGNRVGWYAYSVEPSYKVSDVEEAIIANLIKRHSIHPLDLDAIGTNNLEEEFAEISGLFTGINMFTWFVGISTLLAGAIGVSNIMLIIVKERTKEIGIRKALGATPWSIISLVIQESIFLTAIGGYVALVIGIAVIEALAKVVPDDGFMGAPEVDIKVAVGALGLLIIGGALAGIMPARKAASVSPIEAIRVE</sequence>
<dbReference type="AlphaFoldDB" id="A0A3B0URH4"/>
<feature type="transmembrane region" description="Helical" evidence="7">
    <location>
        <begin position="376"/>
        <end position="395"/>
    </location>
</feature>
<dbReference type="PANTHER" id="PTHR30572">
    <property type="entry name" value="MEMBRANE COMPONENT OF TRANSPORTER-RELATED"/>
    <property type="match status" value="1"/>
</dbReference>
<keyword evidence="4 7" id="KW-1133">Transmembrane helix</keyword>
<feature type="domain" description="ABC3 transporter permease C-terminal" evidence="8">
    <location>
        <begin position="288"/>
        <end position="406"/>
    </location>
</feature>
<evidence type="ECO:0000256" key="6">
    <source>
        <dbReference type="ARBA" id="ARBA00038076"/>
    </source>
</evidence>
<feature type="domain" description="MacB-like periplasmic core" evidence="9">
    <location>
        <begin position="21"/>
        <end position="246"/>
    </location>
</feature>
<comment type="similarity">
    <text evidence="6">Belongs to the ABC-4 integral membrane protein family.</text>
</comment>
<keyword evidence="3 7" id="KW-0812">Transmembrane</keyword>
<dbReference type="Pfam" id="PF02687">
    <property type="entry name" value="FtsX"/>
    <property type="match status" value="1"/>
</dbReference>
<reference evidence="10" key="1">
    <citation type="submission" date="2018-06" db="EMBL/GenBank/DDBJ databases">
        <authorList>
            <person name="Zhirakovskaya E."/>
        </authorList>
    </citation>
    <scope>NUCLEOTIDE SEQUENCE</scope>
</reference>
<evidence type="ECO:0000256" key="4">
    <source>
        <dbReference type="ARBA" id="ARBA00022989"/>
    </source>
</evidence>
<evidence type="ECO:0000256" key="1">
    <source>
        <dbReference type="ARBA" id="ARBA00004651"/>
    </source>
</evidence>
<dbReference type="GO" id="GO:0005886">
    <property type="term" value="C:plasma membrane"/>
    <property type="evidence" value="ECO:0007669"/>
    <property type="project" value="UniProtKB-SubCell"/>
</dbReference>
<name>A0A3B0URH4_9ZZZZ</name>
<dbReference type="InterPro" id="IPR050250">
    <property type="entry name" value="Macrolide_Exporter_MacB"/>
</dbReference>
<feature type="transmembrane region" description="Helical" evidence="7">
    <location>
        <begin position="21"/>
        <end position="41"/>
    </location>
</feature>
<dbReference type="EMBL" id="UOES01000487">
    <property type="protein sequence ID" value="VAW28952.1"/>
    <property type="molecule type" value="Genomic_DNA"/>
</dbReference>
<feature type="transmembrane region" description="Helical" evidence="7">
    <location>
        <begin position="284"/>
        <end position="309"/>
    </location>
</feature>
<evidence type="ECO:0000259" key="9">
    <source>
        <dbReference type="Pfam" id="PF12704"/>
    </source>
</evidence>
<dbReference type="InterPro" id="IPR025857">
    <property type="entry name" value="MacB_PCD"/>
</dbReference>
<gene>
    <name evidence="10" type="ORF">MNBD_BACTEROID06-760</name>
</gene>
<evidence type="ECO:0000259" key="8">
    <source>
        <dbReference type="Pfam" id="PF02687"/>
    </source>
</evidence>
<protein>
    <submittedName>
        <fullName evidence="10">ABC transporter, permease protein</fullName>
    </submittedName>
</protein>
<dbReference type="InterPro" id="IPR003838">
    <property type="entry name" value="ABC3_permease_C"/>
</dbReference>
<evidence type="ECO:0000256" key="2">
    <source>
        <dbReference type="ARBA" id="ARBA00022475"/>
    </source>
</evidence>
<accession>A0A3B0URH4</accession>
<dbReference type="Pfam" id="PF12704">
    <property type="entry name" value="MacB_PCD"/>
    <property type="match status" value="1"/>
</dbReference>
<evidence type="ECO:0000313" key="10">
    <source>
        <dbReference type="EMBL" id="VAW28952.1"/>
    </source>
</evidence>
<evidence type="ECO:0000256" key="7">
    <source>
        <dbReference type="SAM" id="Phobius"/>
    </source>
</evidence>
<evidence type="ECO:0000256" key="3">
    <source>
        <dbReference type="ARBA" id="ARBA00022692"/>
    </source>
</evidence>
<organism evidence="10">
    <name type="scientific">hydrothermal vent metagenome</name>
    <dbReference type="NCBI Taxonomy" id="652676"/>
    <lineage>
        <taxon>unclassified sequences</taxon>
        <taxon>metagenomes</taxon>
        <taxon>ecological metagenomes</taxon>
    </lineage>
</organism>
<evidence type="ECO:0000256" key="5">
    <source>
        <dbReference type="ARBA" id="ARBA00023136"/>
    </source>
</evidence>